<evidence type="ECO:0000313" key="3">
    <source>
        <dbReference type="EMBL" id="SLN19396.1"/>
    </source>
</evidence>
<feature type="region of interest" description="Disordered" evidence="2">
    <location>
        <begin position="453"/>
        <end position="479"/>
    </location>
</feature>
<gene>
    <name evidence="3" type="ORF">PSM7751_00624</name>
</gene>
<evidence type="ECO:0008006" key="5">
    <source>
        <dbReference type="Google" id="ProtNLM"/>
    </source>
</evidence>
<protein>
    <recommendedName>
        <fullName evidence="5">Plasmid recombination enzyme</fullName>
    </recommendedName>
</protein>
<evidence type="ECO:0000256" key="2">
    <source>
        <dbReference type="SAM" id="MobiDB-lite"/>
    </source>
</evidence>
<organism evidence="3 4">
    <name type="scientific">Pseudooceanicola marinus</name>
    <dbReference type="NCBI Taxonomy" id="396013"/>
    <lineage>
        <taxon>Bacteria</taxon>
        <taxon>Pseudomonadati</taxon>
        <taxon>Pseudomonadota</taxon>
        <taxon>Alphaproteobacteria</taxon>
        <taxon>Rhodobacterales</taxon>
        <taxon>Paracoccaceae</taxon>
        <taxon>Pseudooceanicola</taxon>
    </lineage>
</organism>
<sequence length="479" mass="53464">MSGPQFFHLQSFSRKANPAGQSVEQVLAEAGRVPRFSTHVTAPRPPRVVAGLHPARIKERHDAMVEAGRISVTLADGSTKERGIRKDRHTLLTCVASHPLLSSQVEADAEARRKYETWVEYNLAHFRRMFGENLMGVVEHLDEEHPHLHAFVLPTDDPTCSARDLNPAWAAKAEAEAAAREAGHDAKAAVKLGNAAYKVRARELQDEYHREVGIAAALTRLGPKRERLSRAEWRARKATAEQDALLLREMEDRVSALAIHEEELSATEDEITARLAEQLEQAALLDAEAEAKRQSASTESDALLEAARRDREAAVARLATAEAEAGRLEKRARKKAEEDTAVADAYLLDTKRKARQLRLDAERKMEEVHSQADAYRRDGVREAFELARKLMIGVLTGEVVPAPTGEGWTIHDERLKRRVGELDVASSLNRILQIVSRCWELIKRHLRPAAAEAELSDLVEDQPPAGRNPRLQSEREIEP</sequence>
<name>A0A1X6YFH0_9RHOB</name>
<evidence type="ECO:0000313" key="4">
    <source>
        <dbReference type="Proteomes" id="UP000193963"/>
    </source>
</evidence>
<dbReference type="EMBL" id="FWFN01000001">
    <property type="protein sequence ID" value="SLN19396.1"/>
    <property type="molecule type" value="Genomic_DNA"/>
</dbReference>
<dbReference type="OrthoDB" id="6183171at2"/>
<evidence type="ECO:0000256" key="1">
    <source>
        <dbReference type="SAM" id="Coils"/>
    </source>
</evidence>
<proteinExistence type="predicted"/>
<keyword evidence="4" id="KW-1185">Reference proteome</keyword>
<keyword evidence="1" id="KW-0175">Coiled coil</keyword>
<feature type="coiled-coil region" evidence="1">
    <location>
        <begin position="304"/>
        <end position="378"/>
    </location>
</feature>
<dbReference type="Proteomes" id="UP000193963">
    <property type="component" value="Unassembled WGS sequence"/>
</dbReference>
<dbReference type="RefSeq" id="WP_085886500.1">
    <property type="nucleotide sequence ID" value="NZ_FWFN01000001.1"/>
</dbReference>
<dbReference type="Gene3D" id="3.30.930.30">
    <property type="match status" value="1"/>
</dbReference>
<accession>A0A1X6YFH0</accession>
<dbReference type="AlphaFoldDB" id="A0A1X6YFH0"/>
<reference evidence="3 4" key="1">
    <citation type="submission" date="2017-03" db="EMBL/GenBank/DDBJ databases">
        <authorList>
            <person name="Afonso C.L."/>
            <person name="Miller P.J."/>
            <person name="Scott M.A."/>
            <person name="Spackman E."/>
            <person name="Goraichik I."/>
            <person name="Dimitrov K.M."/>
            <person name="Suarez D.L."/>
            <person name="Swayne D.E."/>
        </authorList>
    </citation>
    <scope>NUCLEOTIDE SEQUENCE [LARGE SCALE GENOMIC DNA]</scope>
    <source>
        <strain evidence="3 4">CECT 7751</strain>
    </source>
</reference>